<protein>
    <submittedName>
        <fullName evidence="2">DUF2550 domain-containing protein</fullName>
    </submittedName>
</protein>
<name>A0ABU9WWR4_9MICC</name>
<dbReference type="InterPro" id="IPR019675">
    <property type="entry name" value="DUF2550"/>
</dbReference>
<evidence type="ECO:0000256" key="1">
    <source>
        <dbReference type="SAM" id="Phobius"/>
    </source>
</evidence>
<organism evidence="2 3">
    <name type="scientific">Sinomonas halotolerans</name>
    <dbReference type="NCBI Taxonomy" id="1644133"/>
    <lineage>
        <taxon>Bacteria</taxon>
        <taxon>Bacillati</taxon>
        <taxon>Actinomycetota</taxon>
        <taxon>Actinomycetes</taxon>
        <taxon>Micrococcales</taxon>
        <taxon>Micrococcaceae</taxon>
        <taxon>Sinomonas</taxon>
    </lineage>
</organism>
<feature type="transmembrane region" description="Helical" evidence="1">
    <location>
        <begin position="6"/>
        <end position="27"/>
    </location>
</feature>
<sequence length="143" mass="16074">MDESAIPFIILAAVFLLLAVMLCVLGVRRMVLRRTLGTVDASISMADGPWRLGVCRYQDTELEWFRLFSLSPVPRHRFTRSSLELLGRRSPTESERAKVQADTVIVELEHRGEKVRFAMGFHAYAGLASWLEAGPVVGVGTWR</sequence>
<accession>A0ABU9WWR4</accession>
<dbReference type="Proteomes" id="UP001422074">
    <property type="component" value="Unassembled WGS sequence"/>
</dbReference>
<dbReference type="Pfam" id="PF10739">
    <property type="entry name" value="DUF2550"/>
    <property type="match status" value="1"/>
</dbReference>
<reference evidence="2 3" key="1">
    <citation type="submission" date="2024-05" db="EMBL/GenBank/DDBJ databases">
        <title>Sinomonas sp. nov., isolated from a waste landfill.</title>
        <authorList>
            <person name="Zhao Y."/>
        </authorList>
    </citation>
    <scope>NUCLEOTIDE SEQUENCE [LARGE SCALE GENOMIC DNA]</scope>
    <source>
        <strain evidence="2 3">CCTCC AB2014300</strain>
    </source>
</reference>
<keyword evidence="1" id="KW-0812">Transmembrane</keyword>
<keyword evidence="1" id="KW-0472">Membrane</keyword>
<keyword evidence="3" id="KW-1185">Reference proteome</keyword>
<comment type="caution">
    <text evidence="2">The sequence shown here is derived from an EMBL/GenBank/DDBJ whole genome shotgun (WGS) entry which is preliminary data.</text>
</comment>
<gene>
    <name evidence="2" type="ORF">ABCQ75_03525</name>
</gene>
<keyword evidence="1" id="KW-1133">Transmembrane helix</keyword>
<proteinExistence type="predicted"/>
<evidence type="ECO:0000313" key="2">
    <source>
        <dbReference type="EMBL" id="MEN2743610.1"/>
    </source>
</evidence>
<evidence type="ECO:0000313" key="3">
    <source>
        <dbReference type="Proteomes" id="UP001422074"/>
    </source>
</evidence>
<dbReference type="EMBL" id="JBDFRB010000002">
    <property type="protein sequence ID" value="MEN2743610.1"/>
    <property type="molecule type" value="Genomic_DNA"/>
</dbReference>
<dbReference type="RefSeq" id="WP_345883130.1">
    <property type="nucleotide sequence ID" value="NZ_JBDFRB010000002.1"/>
</dbReference>